<proteinExistence type="predicted"/>
<dbReference type="OrthoDB" id="3256331at2759"/>
<evidence type="ECO:0000313" key="3">
    <source>
        <dbReference type="EMBL" id="GJE94564.1"/>
    </source>
</evidence>
<dbReference type="InterPro" id="IPR046528">
    <property type="entry name" value="DUF6593"/>
</dbReference>
<dbReference type="EMBL" id="BPQB01000041">
    <property type="protein sequence ID" value="GJE94564.1"/>
    <property type="molecule type" value="Genomic_DNA"/>
</dbReference>
<gene>
    <name evidence="3" type="ORF">PsYK624_107340</name>
</gene>
<dbReference type="Pfam" id="PF20236">
    <property type="entry name" value="DUF6593"/>
    <property type="match status" value="1"/>
</dbReference>
<feature type="domain" description="DUF6593" evidence="2">
    <location>
        <begin position="15"/>
        <end position="140"/>
    </location>
</feature>
<keyword evidence="4" id="KW-1185">Reference proteome</keyword>
<evidence type="ECO:0000256" key="1">
    <source>
        <dbReference type="SAM" id="MobiDB-lite"/>
    </source>
</evidence>
<evidence type="ECO:0000259" key="2">
    <source>
        <dbReference type="Pfam" id="PF20236"/>
    </source>
</evidence>
<name>A0A9P3GJ84_9APHY</name>
<reference evidence="3 4" key="1">
    <citation type="submission" date="2021-08" db="EMBL/GenBank/DDBJ databases">
        <title>Draft Genome Sequence of Phanerochaete sordida strain YK-624.</title>
        <authorList>
            <person name="Mori T."/>
            <person name="Dohra H."/>
            <person name="Suzuki T."/>
            <person name="Kawagishi H."/>
            <person name="Hirai H."/>
        </authorList>
    </citation>
    <scope>NUCLEOTIDE SEQUENCE [LARGE SCALE GENOMIC DNA]</scope>
    <source>
        <strain evidence="3 4">YK-624</strain>
    </source>
</reference>
<dbReference type="AlphaFoldDB" id="A0A9P3GJ84"/>
<feature type="region of interest" description="Disordered" evidence="1">
    <location>
        <begin position="133"/>
        <end position="157"/>
    </location>
</feature>
<evidence type="ECO:0000313" key="4">
    <source>
        <dbReference type="Proteomes" id="UP000703269"/>
    </source>
</evidence>
<accession>A0A9P3GJ84</accession>
<sequence length="243" mass="26981">MSRDAEITTLTFSPDNPCNTTITSSEGDVLYNVVTEITKKTTYTQVRDADDEVIASLEWREMLSDRVTIGDRRPVPFSDWMKKSMIPFKEQVSFVDEQGRKYRWKGIGSGRSVELYSDHDNFSVPIARYHRSRRMLDSSQSSSDPEKPSAGPMASQYSLTPTLTDAQSITPTLTDARSVASVARPRVVHTPGQLALLPRALEIRDLVVLSLLFIEKQQRTQGGGASDNAMVGMNSAVRFAVAC</sequence>
<comment type="caution">
    <text evidence="3">The sequence shown here is derived from an EMBL/GenBank/DDBJ whole genome shotgun (WGS) entry which is preliminary data.</text>
</comment>
<protein>
    <recommendedName>
        <fullName evidence="2">DUF6593 domain-containing protein</fullName>
    </recommendedName>
</protein>
<organism evidence="3 4">
    <name type="scientific">Phanerochaete sordida</name>
    <dbReference type="NCBI Taxonomy" id="48140"/>
    <lineage>
        <taxon>Eukaryota</taxon>
        <taxon>Fungi</taxon>
        <taxon>Dikarya</taxon>
        <taxon>Basidiomycota</taxon>
        <taxon>Agaricomycotina</taxon>
        <taxon>Agaricomycetes</taxon>
        <taxon>Polyporales</taxon>
        <taxon>Phanerochaetaceae</taxon>
        <taxon>Phanerochaete</taxon>
    </lineage>
</organism>
<dbReference type="Proteomes" id="UP000703269">
    <property type="component" value="Unassembled WGS sequence"/>
</dbReference>